<dbReference type="Gene3D" id="2.30.40.10">
    <property type="entry name" value="Urease, subunit C, domain 1"/>
    <property type="match status" value="1"/>
</dbReference>
<keyword evidence="3" id="KW-0378">Hydrolase</keyword>
<evidence type="ECO:0000313" key="4">
    <source>
        <dbReference type="Proteomes" id="UP001596050"/>
    </source>
</evidence>
<sequence>MSIIKRAAGASLQVLAVSLGLSLAAIAQAQGQADLILTNGKVATMTREGEFTQAIAVKDGKILATGSNARILKHRHAGTQVIDARGRTVIPGLNDSHTHVIREGLNYNMELRWDGVTSLKRALAMLKEQGERTPDGQWVKVVGGWNEYQFEEKRLPTLEEINAAVPDKPVFILYLYGLGFLNKKGVETLGYDKDTKYKDGVVELDASGNPTGKLIAKPNALILYSTLAKTNTLGREDQLNSTLQYYRELNRLGVTSAIDAGGGFQNYPDDYVVTLELARGGKLTVRTSYYLFAQKAGKELEDFQRWVAMTHPNKNDHMFYANGFSAEGGGENLVASAADFENFLEPRPDLPASMEAELEQVVSLLVKNRWPFRLHATYGESIDRDLAVIEKVNAKTPLNGLRFIVDHGETITDAQLARIKKLGGGVAVQNRMHFQGESYWKRYGAQVRQMPPIRKMLEMKVPVGLGTDGTRVSSYNPWPSIYWAVTGKTAGGMKTWQERDLLTRHEALKLMTTGSAWMSGEEKVKGTIKRGQYADFVVLPKDYFTVNTEEIKNFESVLTVVNGKVVYGAGEYAPLSPSLPRISPAWSPVTVFGGYQNRR</sequence>
<dbReference type="Gene3D" id="3.20.20.140">
    <property type="entry name" value="Metal-dependent hydrolases"/>
    <property type="match status" value="1"/>
</dbReference>
<organism evidence="3 4">
    <name type="scientific">Massilia niabensis</name>
    <dbReference type="NCBI Taxonomy" id="544910"/>
    <lineage>
        <taxon>Bacteria</taxon>
        <taxon>Pseudomonadati</taxon>
        <taxon>Pseudomonadota</taxon>
        <taxon>Betaproteobacteria</taxon>
        <taxon>Burkholderiales</taxon>
        <taxon>Oxalobacteraceae</taxon>
        <taxon>Telluria group</taxon>
        <taxon>Massilia</taxon>
    </lineage>
</organism>
<name>A0ABW0L5M2_9BURK</name>
<dbReference type="EC" id="3.5.-.-" evidence="3"/>
<dbReference type="SUPFAM" id="SSF51556">
    <property type="entry name" value="Metallo-dependent hydrolases"/>
    <property type="match status" value="1"/>
</dbReference>
<gene>
    <name evidence="3" type="ORF">ACFPN5_14375</name>
</gene>
<dbReference type="InterPro" id="IPR011059">
    <property type="entry name" value="Metal-dep_hydrolase_composite"/>
</dbReference>
<feature type="signal peptide" evidence="1">
    <location>
        <begin position="1"/>
        <end position="29"/>
    </location>
</feature>
<keyword evidence="1" id="KW-0732">Signal</keyword>
<dbReference type="RefSeq" id="WP_379784403.1">
    <property type="nucleotide sequence ID" value="NZ_JBHSMU010000014.1"/>
</dbReference>
<comment type="caution">
    <text evidence="3">The sequence shown here is derived from an EMBL/GenBank/DDBJ whole genome shotgun (WGS) entry which is preliminary data.</text>
</comment>
<evidence type="ECO:0000256" key="1">
    <source>
        <dbReference type="SAM" id="SignalP"/>
    </source>
</evidence>
<dbReference type="PANTHER" id="PTHR22642:SF21">
    <property type="entry name" value="PERIPLASMIC PROTEIN"/>
    <property type="match status" value="1"/>
</dbReference>
<dbReference type="Pfam" id="PF07969">
    <property type="entry name" value="Amidohydro_3"/>
    <property type="match status" value="1"/>
</dbReference>
<dbReference type="EMBL" id="JBHSMU010000014">
    <property type="protein sequence ID" value="MFC5460994.1"/>
    <property type="molecule type" value="Genomic_DNA"/>
</dbReference>
<dbReference type="Gene3D" id="3.10.310.70">
    <property type="match status" value="1"/>
</dbReference>
<dbReference type="SUPFAM" id="SSF51338">
    <property type="entry name" value="Composite domain of metallo-dependent hydrolases"/>
    <property type="match status" value="1"/>
</dbReference>
<accession>A0ABW0L5M2</accession>
<evidence type="ECO:0000313" key="3">
    <source>
        <dbReference type="EMBL" id="MFC5460994.1"/>
    </source>
</evidence>
<dbReference type="CDD" id="cd01300">
    <property type="entry name" value="YtcJ_like"/>
    <property type="match status" value="1"/>
</dbReference>
<dbReference type="GO" id="GO:0016787">
    <property type="term" value="F:hydrolase activity"/>
    <property type="evidence" value="ECO:0007669"/>
    <property type="project" value="UniProtKB-KW"/>
</dbReference>
<protein>
    <submittedName>
        <fullName evidence="3">Amidohydrolase</fullName>
        <ecNumber evidence="3">3.5.-.-</ecNumber>
    </submittedName>
</protein>
<dbReference type="PANTHER" id="PTHR22642">
    <property type="entry name" value="IMIDAZOLONEPROPIONASE"/>
    <property type="match status" value="1"/>
</dbReference>
<reference evidence="4" key="1">
    <citation type="journal article" date="2019" name="Int. J. Syst. Evol. Microbiol.">
        <title>The Global Catalogue of Microorganisms (GCM) 10K type strain sequencing project: providing services to taxonomists for standard genome sequencing and annotation.</title>
        <authorList>
            <consortium name="The Broad Institute Genomics Platform"/>
            <consortium name="The Broad Institute Genome Sequencing Center for Infectious Disease"/>
            <person name="Wu L."/>
            <person name="Ma J."/>
        </authorList>
    </citation>
    <scope>NUCLEOTIDE SEQUENCE [LARGE SCALE GENOMIC DNA]</scope>
    <source>
        <strain evidence="4">KACC 12649</strain>
    </source>
</reference>
<keyword evidence="4" id="KW-1185">Reference proteome</keyword>
<feature type="chain" id="PRO_5045142162" evidence="1">
    <location>
        <begin position="30"/>
        <end position="599"/>
    </location>
</feature>
<feature type="domain" description="Amidohydrolase 3" evidence="2">
    <location>
        <begin position="80"/>
        <end position="567"/>
    </location>
</feature>
<proteinExistence type="predicted"/>
<dbReference type="InterPro" id="IPR013108">
    <property type="entry name" value="Amidohydro_3"/>
</dbReference>
<dbReference type="InterPro" id="IPR033932">
    <property type="entry name" value="YtcJ-like"/>
</dbReference>
<evidence type="ECO:0000259" key="2">
    <source>
        <dbReference type="Pfam" id="PF07969"/>
    </source>
</evidence>
<dbReference type="InterPro" id="IPR032466">
    <property type="entry name" value="Metal_Hydrolase"/>
</dbReference>
<dbReference type="Proteomes" id="UP001596050">
    <property type="component" value="Unassembled WGS sequence"/>
</dbReference>